<organism evidence="1 2">
    <name type="scientific">Candidatus Erwinia dacicola</name>
    <dbReference type="NCBI Taxonomy" id="252393"/>
    <lineage>
        <taxon>Bacteria</taxon>
        <taxon>Pseudomonadati</taxon>
        <taxon>Pseudomonadota</taxon>
        <taxon>Gammaproteobacteria</taxon>
        <taxon>Enterobacterales</taxon>
        <taxon>Erwiniaceae</taxon>
        <taxon>Erwinia</taxon>
    </lineage>
</organism>
<proteinExistence type="predicted"/>
<dbReference type="AlphaFoldDB" id="A0A328TMV1"/>
<evidence type="ECO:0000313" key="2">
    <source>
        <dbReference type="Proteomes" id="UP000244334"/>
    </source>
</evidence>
<accession>A0A328TMV1</accession>
<sequence>MLNVPLLFIATLVMLLVTVFCAMNQPSAKAHLHEEIMALFE</sequence>
<gene>
    <name evidence="1" type="ORF">ACZ87_01283</name>
</gene>
<evidence type="ECO:0000313" key="1">
    <source>
        <dbReference type="EMBL" id="RAP71897.1"/>
    </source>
</evidence>
<dbReference type="EMBL" id="LJAM02000085">
    <property type="protein sequence ID" value="RAP71897.1"/>
    <property type="molecule type" value="Genomic_DNA"/>
</dbReference>
<comment type="caution">
    <text evidence="1">The sequence shown here is derived from an EMBL/GenBank/DDBJ whole genome shotgun (WGS) entry which is preliminary data.</text>
</comment>
<name>A0A328TMV1_9GAMM</name>
<keyword evidence="2" id="KW-1185">Reference proteome</keyword>
<protein>
    <submittedName>
        <fullName evidence="1">Uncharacterized protein</fullName>
    </submittedName>
</protein>
<reference evidence="1" key="1">
    <citation type="submission" date="2018-04" db="EMBL/GenBank/DDBJ databases">
        <title>Genomes of the Obligate Erwinia dacicola and Facultative Enterobacter sp. OLF Endosymbionts of the Olive Fruit fly, Bactrocera oleae.</title>
        <authorList>
            <person name="Estes A.M."/>
            <person name="Hearn D.J."/>
            <person name="Agarwal S."/>
            <person name="Pierson E.A."/>
            <person name="Dunning-Hotopp J.C."/>
        </authorList>
    </citation>
    <scope>NUCLEOTIDE SEQUENCE [LARGE SCALE GENOMIC DNA]</scope>
    <source>
        <strain evidence="1">Oroville</strain>
    </source>
</reference>
<dbReference type="Proteomes" id="UP000244334">
    <property type="component" value="Unassembled WGS sequence"/>
</dbReference>
<dbReference type="RefSeq" id="WP_261791488.1">
    <property type="nucleotide sequence ID" value="NZ_LJAM02000085.1"/>
</dbReference>